<dbReference type="Proteomes" id="UP001175226">
    <property type="component" value="Unassembled WGS sequence"/>
</dbReference>
<dbReference type="AlphaFoldDB" id="A0AA39IBS3"/>
<dbReference type="EMBL" id="JAUEPT010000600">
    <property type="protein sequence ID" value="KAK0421506.1"/>
    <property type="molecule type" value="Genomic_DNA"/>
</dbReference>
<feature type="region of interest" description="Disordered" evidence="1">
    <location>
        <begin position="201"/>
        <end position="225"/>
    </location>
</feature>
<reference evidence="2" key="1">
    <citation type="submission" date="2023-06" db="EMBL/GenBank/DDBJ databases">
        <authorList>
            <consortium name="Lawrence Berkeley National Laboratory"/>
            <person name="Ahrendt S."/>
            <person name="Sahu N."/>
            <person name="Indic B."/>
            <person name="Wong-Bajracharya J."/>
            <person name="Merenyi Z."/>
            <person name="Ke H.-M."/>
            <person name="Monk M."/>
            <person name="Kocsube S."/>
            <person name="Drula E."/>
            <person name="Lipzen A."/>
            <person name="Balint B."/>
            <person name="Henrissat B."/>
            <person name="Andreopoulos B."/>
            <person name="Martin F.M."/>
            <person name="Harder C.B."/>
            <person name="Rigling D."/>
            <person name="Ford K.L."/>
            <person name="Foster G.D."/>
            <person name="Pangilinan J."/>
            <person name="Papanicolaou A."/>
            <person name="Barry K."/>
            <person name="LaButti K."/>
            <person name="Viragh M."/>
            <person name="Koriabine M."/>
            <person name="Yan M."/>
            <person name="Riley R."/>
            <person name="Champramary S."/>
            <person name="Plett K.L."/>
            <person name="Tsai I.J."/>
            <person name="Slot J."/>
            <person name="Sipos G."/>
            <person name="Plett J."/>
            <person name="Nagy L.G."/>
            <person name="Grigoriev I.V."/>
        </authorList>
    </citation>
    <scope>NUCLEOTIDE SEQUENCE</scope>
    <source>
        <strain evidence="2">FPL87.14</strain>
    </source>
</reference>
<evidence type="ECO:0000313" key="2">
    <source>
        <dbReference type="EMBL" id="KAK0421506.1"/>
    </source>
</evidence>
<evidence type="ECO:0000313" key="3">
    <source>
        <dbReference type="Proteomes" id="UP001175226"/>
    </source>
</evidence>
<keyword evidence="3" id="KW-1185">Reference proteome</keyword>
<organism evidence="2 3">
    <name type="scientific">Armillaria borealis</name>
    <dbReference type="NCBI Taxonomy" id="47425"/>
    <lineage>
        <taxon>Eukaryota</taxon>
        <taxon>Fungi</taxon>
        <taxon>Dikarya</taxon>
        <taxon>Basidiomycota</taxon>
        <taxon>Agaricomycotina</taxon>
        <taxon>Agaricomycetes</taxon>
        <taxon>Agaricomycetidae</taxon>
        <taxon>Agaricales</taxon>
        <taxon>Marasmiineae</taxon>
        <taxon>Physalacriaceae</taxon>
        <taxon>Armillaria</taxon>
    </lineage>
</organism>
<gene>
    <name evidence="2" type="ORF">EV421DRAFT_1917347</name>
</gene>
<name>A0AA39IBS3_9AGAR</name>
<feature type="compositionally biased region" description="Basic and acidic residues" evidence="1">
    <location>
        <begin position="212"/>
        <end position="225"/>
    </location>
</feature>
<proteinExistence type="predicted"/>
<accession>A0AA39IBS3</accession>
<evidence type="ECO:0000256" key="1">
    <source>
        <dbReference type="SAM" id="MobiDB-lite"/>
    </source>
</evidence>
<protein>
    <submittedName>
        <fullName evidence="2">Uncharacterized protein</fullName>
    </submittedName>
</protein>
<comment type="caution">
    <text evidence="2">The sequence shown here is derived from an EMBL/GenBank/DDBJ whole genome shotgun (WGS) entry which is preliminary data.</text>
</comment>
<sequence length="225" mass="25651">MDAFYDKARAAELIESLAKERQTQHLDAYYLSNISLSKEWQKHFNFIQRLNPPEWQLVFNGNGQSETVSETVLVVHGAVCGLNLPPLRARVKYLSEAAGDRYVYTDHNEIFYYERKTSESGKREFMDISSSKIQVGDIVEVHMTFIAMPVKDGKKKVASTLRSVTLLDGNLTEMAIAAKSNLRLQASMAPRKRSVHDREMINETGQKFSRMKIRDGEKMDSSSHD</sequence>